<reference evidence="1 2" key="1">
    <citation type="journal article" date="2024" name="G3 (Bethesda)">
        <title>Genome assembly of Hibiscus sabdariffa L. provides insights into metabolisms of medicinal natural products.</title>
        <authorList>
            <person name="Kim T."/>
        </authorList>
    </citation>
    <scope>NUCLEOTIDE SEQUENCE [LARGE SCALE GENOMIC DNA]</scope>
    <source>
        <strain evidence="1">TK-2024</strain>
        <tissue evidence="1">Old leaves</tissue>
    </source>
</reference>
<protein>
    <submittedName>
        <fullName evidence="1">Uncharacterized protein</fullName>
    </submittedName>
</protein>
<organism evidence="1 2">
    <name type="scientific">Hibiscus sabdariffa</name>
    <name type="common">roselle</name>
    <dbReference type="NCBI Taxonomy" id="183260"/>
    <lineage>
        <taxon>Eukaryota</taxon>
        <taxon>Viridiplantae</taxon>
        <taxon>Streptophyta</taxon>
        <taxon>Embryophyta</taxon>
        <taxon>Tracheophyta</taxon>
        <taxon>Spermatophyta</taxon>
        <taxon>Magnoliopsida</taxon>
        <taxon>eudicotyledons</taxon>
        <taxon>Gunneridae</taxon>
        <taxon>Pentapetalae</taxon>
        <taxon>rosids</taxon>
        <taxon>malvids</taxon>
        <taxon>Malvales</taxon>
        <taxon>Malvaceae</taxon>
        <taxon>Malvoideae</taxon>
        <taxon>Hibiscus</taxon>
    </lineage>
</organism>
<accession>A0ABR2QJU3</accession>
<evidence type="ECO:0000313" key="2">
    <source>
        <dbReference type="Proteomes" id="UP001396334"/>
    </source>
</evidence>
<proteinExistence type="predicted"/>
<gene>
    <name evidence="1" type="ORF">V6N11_082757</name>
</gene>
<name>A0ABR2QJU3_9ROSI</name>
<sequence>MRVIERLNDLWLYWSQISVALAQRRVRNSYWWRKRGKDSQMQTNLIVHSDDCMVQSNLHKQRQVFGGVDESKVDVLSTCAIGRYEMVGVVDYVVDERCAGMESTLCMIRVIEREDAVHKAVNEGLVTEGDVTNAVVKKNSNALGPCYIDIDFGLNSLNRDYVVAIDVEQVDNAMVPYIESNFVFLGACVVRFAQSMRL</sequence>
<comment type="caution">
    <text evidence="1">The sequence shown here is derived from an EMBL/GenBank/DDBJ whole genome shotgun (WGS) entry which is preliminary data.</text>
</comment>
<evidence type="ECO:0000313" key="1">
    <source>
        <dbReference type="EMBL" id="KAK9000961.1"/>
    </source>
</evidence>
<keyword evidence="2" id="KW-1185">Reference proteome</keyword>
<dbReference type="EMBL" id="JBBPBN010000036">
    <property type="protein sequence ID" value="KAK9000961.1"/>
    <property type="molecule type" value="Genomic_DNA"/>
</dbReference>
<dbReference type="Proteomes" id="UP001396334">
    <property type="component" value="Unassembled WGS sequence"/>
</dbReference>